<proteinExistence type="predicted"/>
<accession>A0ABU1IHQ8</accession>
<evidence type="ECO:0000313" key="1">
    <source>
        <dbReference type="EMBL" id="MDR6224226.1"/>
    </source>
</evidence>
<organism evidence="1 2">
    <name type="scientific">Desmospora profundinema</name>
    <dbReference type="NCBI Taxonomy" id="1571184"/>
    <lineage>
        <taxon>Bacteria</taxon>
        <taxon>Bacillati</taxon>
        <taxon>Bacillota</taxon>
        <taxon>Bacilli</taxon>
        <taxon>Bacillales</taxon>
        <taxon>Thermoactinomycetaceae</taxon>
        <taxon>Desmospora</taxon>
    </lineage>
</organism>
<keyword evidence="2" id="KW-1185">Reference proteome</keyword>
<gene>
    <name evidence="1" type="ORF">JOE21_000214</name>
</gene>
<dbReference type="RefSeq" id="WP_309861239.1">
    <property type="nucleotide sequence ID" value="NZ_JAVDQG010000001.1"/>
</dbReference>
<sequence>MTVTDIHSLERELERIRGILHRKVGADPTLLSHGAILPISRRLDHLLNRYHQLKQKTP</sequence>
<dbReference type="InterPro" id="IPR037208">
    <property type="entry name" value="Spo0E-like_sf"/>
</dbReference>
<dbReference type="SUPFAM" id="SSF140500">
    <property type="entry name" value="BAS1536-like"/>
    <property type="match status" value="1"/>
</dbReference>
<dbReference type="InterPro" id="IPR036638">
    <property type="entry name" value="HLH_DNA-bd_sf"/>
</dbReference>
<dbReference type="Proteomes" id="UP001185012">
    <property type="component" value="Unassembled WGS sequence"/>
</dbReference>
<evidence type="ECO:0008006" key="3">
    <source>
        <dbReference type="Google" id="ProtNLM"/>
    </source>
</evidence>
<dbReference type="EMBL" id="JAVDQG010000001">
    <property type="protein sequence ID" value="MDR6224226.1"/>
    <property type="molecule type" value="Genomic_DNA"/>
</dbReference>
<reference evidence="1 2" key="1">
    <citation type="submission" date="2023-07" db="EMBL/GenBank/DDBJ databases">
        <title>Genomic Encyclopedia of Type Strains, Phase IV (KMG-IV): sequencing the most valuable type-strain genomes for metagenomic binning, comparative biology and taxonomic classification.</title>
        <authorList>
            <person name="Goeker M."/>
        </authorList>
    </citation>
    <scope>NUCLEOTIDE SEQUENCE [LARGE SCALE GENOMIC DNA]</scope>
    <source>
        <strain evidence="1 2">DSM 45903</strain>
    </source>
</reference>
<dbReference type="Gene3D" id="4.10.280.10">
    <property type="entry name" value="Helix-loop-helix DNA-binding domain"/>
    <property type="match status" value="1"/>
</dbReference>
<comment type="caution">
    <text evidence="1">The sequence shown here is derived from an EMBL/GenBank/DDBJ whole genome shotgun (WGS) entry which is preliminary data.</text>
</comment>
<name>A0ABU1IHQ8_9BACL</name>
<protein>
    <recommendedName>
        <fullName evidence="3">Spo0E like sporulation regulatory protein</fullName>
    </recommendedName>
</protein>
<evidence type="ECO:0000313" key="2">
    <source>
        <dbReference type="Proteomes" id="UP001185012"/>
    </source>
</evidence>